<organism evidence="7 8">
    <name type="scientific">Flavobacterium limnosediminis JC2902</name>
    <dbReference type="NCBI Taxonomy" id="1341181"/>
    <lineage>
        <taxon>Bacteria</taxon>
        <taxon>Pseudomonadati</taxon>
        <taxon>Bacteroidota</taxon>
        <taxon>Flavobacteriia</taxon>
        <taxon>Flavobacteriales</taxon>
        <taxon>Flavobacteriaceae</taxon>
        <taxon>Flavobacterium</taxon>
    </lineage>
</organism>
<gene>
    <name evidence="7" type="ORF">FLJC2902T_24810</name>
</gene>
<evidence type="ECO:0000259" key="6">
    <source>
        <dbReference type="SMART" id="SM00646"/>
    </source>
</evidence>
<evidence type="ECO:0000313" key="8">
    <source>
        <dbReference type="Proteomes" id="UP000018004"/>
    </source>
</evidence>
<dbReference type="eggNOG" id="COG3469">
    <property type="taxonomic scope" value="Bacteria"/>
</dbReference>
<dbReference type="EMBL" id="AVGG01000018">
    <property type="protein sequence ID" value="ESU26510.1"/>
    <property type="molecule type" value="Genomic_DNA"/>
</dbReference>
<keyword evidence="3 5" id="KW-0732">Signal</keyword>
<dbReference type="PANTHER" id="PTHR30404">
    <property type="entry name" value="N-ACETYLMURAMOYL-L-ALANINE AMIDASE"/>
    <property type="match status" value="1"/>
</dbReference>
<dbReference type="Proteomes" id="UP000018004">
    <property type="component" value="Unassembled WGS sequence"/>
</dbReference>
<evidence type="ECO:0000256" key="1">
    <source>
        <dbReference type="ARBA" id="ARBA00001561"/>
    </source>
</evidence>
<dbReference type="PANTHER" id="PTHR30404:SF0">
    <property type="entry name" value="N-ACETYLMURAMOYL-L-ALANINE AMIDASE AMIC"/>
    <property type="match status" value="1"/>
</dbReference>
<dbReference type="Pfam" id="PF01520">
    <property type="entry name" value="Amidase_3"/>
    <property type="match status" value="1"/>
</dbReference>
<keyword evidence="4" id="KW-0378">Hydrolase</keyword>
<dbReference type="InterPro" id="IPR036116">
    <property type="entry name" value="FN3_sf"/>
</dbReference>
<comment type="catalytic activity">
    <reaction evidence="1">
        <text>Hydrolyzes the link between N-acetylmuramoyl residues and L-amino acid residues in certain cell-wall glycopeptides.</text>
        <dbReference type="EC" id="3.5.1.28"/>
    </reaction>
</comment>
<dbReference type="NCBIfam" id="TIGR04183">
    <property type="entry name" value="Por_Secre_tail"/>
    <property type="match status" value="1"/>
</dbReference>
<dbReference type="CDD" id="cd02696">
    <property type="entry name" value="MurNAc-LAA"/>
    <property type="match status" value="1"/>
</dbReference>
<keyword evidence="8" id="KW-1185">Reference proteome</keyword>
<dbReference type="Gene3D" id="2.60.40.10">
    <property type="entry name" value="Immunoglobulins"/>
    <property type="match status" value="2"/>
</dbReference>
<dbReference type="SUPFAM" id="SSF49265">
    <property type="entry name" value="Fibronectin type III"/>
    <property type="match status" value="1"/>
</dbReference>
<proteinExistence type="predicted"/>
<dbReference type="EC" id="3.5.1.28" evidence="2"/>
<dbReference type="InterPro" id="IPR026444">
    <property type="entry name" value="Secre_tail"/>
</dbReference>
<name>V6SQ03_9FLAO</name>
<dbReference type="STRING" id="1341181.FLJC2902T_24810"/>
<feature type="signal peptide" evidence="5">
    <location>
        <begin position="1"/>
        <end position="19"/>
    </location>
</feature>
<dbReference type="RefSeq" id="WP_023580044.1">
    <property type="nucleotide sequence ID" value="NZ_AVGG01000018.1"/>
</dbReference>
<dbReference type="InterPro" id="IPR050695">
    <property type="entry name" value="N-acetylmuramoyl_amidase_3"/>
</dbReference>
<sequence>MRTLFKLLFIVLFSLTANAQIVVIDPGHGYGATTSNNPDGRTATEIETSLEVGLRTRTLIQNSCSTWTVQMTRTTNVNGWTSVTQRAQMANNWNADRLLSIHCNAGGGTGTETFYCTDSDTNTAPDIAFAQKIQTDMVTNGVWNNRRCVEDNSFIAYHLGVLKYSSATGCLNEIGFVDSADATKLNSSTWRDTFALSYFNSLKSNLNLTCNTTPLPGSFTLTATPECNGITSQIKLHWTASPNATNYDIYRNGALYASNVTGTQYLNTYITVGTIYTYTVKAKNVTGTTSNSNGTLSATALNCPPGAFTLTATPTCNGTTSAINLIWTTSANATSYDIYRNGNLYAHDVTGTTFLNTYLITAGTTYTYYVKAKNSIGTINNSNGIASVTAINCAAKVAETEATTEINTPQTEIALYPNPTSGIFNLAVNNAKNKRIEYYLFDSNGKMIKNAKIDSSGEHSNQQIDISHLPKGIYFARILIDNREFTKQIIKR</sequence>
<reference evidence="7 8" key="1">
    <citation type="submission" date="2013-08" db="EMBL/GenBank/DDBJ databases">
        <title>Flavobacterium limnosediminis JC2902 genome sequencing.</title>
        <authorList>
            <person name="Lee K."/>
            <person name="Yi H."/>
            <person name="Park S."/>
            <person name="Chun J."/>
        </authorList>
    </citation>
    <scope>NUCLEOTIDE SEQUENCE [LARGE SCALE GENOMIC DNA]</scope>
    <source>
        <strain evidence="7 8">JC2902</strain>
    </source>
</reference>
<dbReference type="SUPFAM" id="SSF53187">
    <property type="entry name" value="Zn-dependent exopeptidases"/>
    <property type="match status" value="1"/>
</dbReference>
<dbReference type="InterPro" id="IPR013783">
    <property type="entry name" value="Ig-like_fold"/>
</dbReference>
<dbReference type="GO" id="GO:0008745">
    <property type="term" value="F:N-acetylmuramoyl-L-alanine amidase activity"/>
    <property type="evidence" value="ECO:0007669"/>
    <property type="project" value="UniProtKB-EC"/>
</dbReference>
<feature type="chain" id="PRO_5004752686" description="N-acetylmuramoyl-L-alanine amidase" evidence="5">
    <location>
        <begin position="20"/>
        <end position="492"/>
    </location>
</feature>
<evidence type="ECO:0000256" key="5">
    <source>
        <dbReference type="SAM" id="SignalP"/>
    </source>
</evidence>
<dbReference type="Pfam" id="PF18962">
    <property type="entry name" value="Por_Secre_tail"/>
    <property type="match status" value="1"/>
</dbReference>
<accession>V6SQ03</accession>
<evidence type="ECO:0000256" key="2">
    <source>
        <dbReference type="ARBA" id="ARBA00011901"/>
    </source>
</evidence>
<dbReference type="eggNOG" id="COG0860">
    <property type="taxonomic scope" value="Bacteria"/>
</dbReference>
<dbReference type="GO" id="GO:0030288">
    <property type="term" value="C:outer membrane-bounded periplasmic space"/>
    <property type="evidence" value="ECO:0007669"/>
    <property type="project" value="TreeGrafter"/>
</dbReference>
<dbReference type="AlphaFoldDB" id="V6SQ03"/>
<protein>
    <recommendedName>
        <fullName evidence="2">N-acetylmuramoyl-L-alanine amidase</fullName>
        <ecNumber evidence="2">3.5.1.28</ecNumber>
    </recommendedName>
</protein>
<dbReference type="PATRIC" id="fig|1341181.4.peg.2442"/>
<evidence type="ECO:0000256" key="3">
    <source>
        <dbReference type="ARBA" id="ARBA00022729"/>
    </source>
</evidence>
<dbReference type="OrthoDB" id="9763643at2"/>
<dbReference type="Gene3D" id="3.40.630.40">
    <property type="entry name" value="Zn-dependent exopeptidases"/>
    <property type="match status" value="1"/>
</dbReference>
<evidence type="ECO:0000313" key="7">
    <source>
        <dbReference type="EMBL" id="ESU26510.1"/>
    </source>
</evidence>
<dbReference type="SMART" id="SM00646">
    <property type="entry name" value="Ami_3"/>
    <property type="match status" value="1"/>
</dbReference>
<feature type="domain" description="MurNAc-LAA" evidence="6">
    <location>
        <begin position="87"/>
        <end position="203"/>
    </location>
</feature>
<dbReference type="InterPro" id="IPR002508">
    <property type="entry name" value="MurNAc-LAA_cat"/>
</dbReference>
<comment type="caution">
    <text evidence="7">The sequence shown here is derived from an EMBL/GenBank/DDBJ whole genome shotgun (WGS) entry which is preliminary data.</text>
</comment>
<dbReference type="GO" id="GO:0009253">
    <property type="term" value="P:peptidoglycan catabolic process"/>
    <property type="evidence" value="ECO:0007669"/>
    <property type="project" value="InterPro"/>
</dbReference>
<evidence type="ECO:0000256" key="4">
    <source>
        <dbReference type="ARBA" id="ARBA00022801"/>
    </source>
</evidence>